<name>B2JTB3_PARP8</name>
<keyword evidence="1" id="KW-0812">Transmembrane</keyword>
<dbReference type="HOGENOM" id="CLU_1335456_0_0_4"/>
<proteinExistence type="predicted"/>
<gene>
    <name evidence="2" type="ordered locus">Bphy_6798</name>
</gene>
<keyword evidence="1" id="KW-1133">Transmembrane helix</keyword>
<evidence type="ECO:0000313" key="3">
    <source>
        <dbReference type="Proteomes" id="UP000001192"/>
    </source>
</evidence>
<keyword evidence="1" id="KW-0472">Membrane</keyword>
<dbReference type="AlphaFoldDB" id="B2JTB3"/>
<dbReference type="Proteomes" id="UP000001192">
    <property type="component" value="Plasmid pBPHY01"/>
</dbReference>
<organism evidence="2 3">
    <name type="scientific">Paraburkholderia phymatum (strain DSM 17167 / CIP 108236 / LMG 21445 / STM815)</name>
    <name type="common">Burkholderia phymatum</name>
    <dbReference type="NCBI Taxonomy" id="391038"/>
    <lineage>
        <taxon>Bacteria</taxon>
        <taxon>Pseudomonadati</taxon>
        <taxon>Pseudomonadota</taxon>
        <taxon>Betaproteobacteria</taxon>
        <taxon>Burkholderiales</taxon>
        <taxon>Burkholderiaceae</taxon>
        <taxon>Paraburkholderia</taxon>
    </lineage>
</organism>
<evidence type="ECO:0008006" key="4">
    <source>
        <dbReference type="Google" id="ProtNLM"/>
    </source>
</evidence>
<protein>
    <recommendedName>
        <fullName evidence="4">Transmembrane protein</fullName>
    </recommendedName>
</protein>
<dbReference type="EMBL" id="CP001045">
    <property type="protein sequence ID" value="ACC75816.1"/>
    <property type="molecule type" value="Genomic_DNA"/>
</dbReference>
<sequence precursor="true">MDLVVRIWKDPVWSKLIATVIGASSTAVWAHVEGYLTLATVQHAASAAYDLLTTDYPYQPWRIVVGTVAAAAIGAWMMRLRMQKRIDAAYEAVEYPQQPSSEAKPASPATYLTDVLFGFRWRWKIAAKSGDVYGMKLYCPECDYELQPAAFDYPYGGGAVCECDNCHYKQGIGSDDPALFMNKAKLEAERRWRTGEWKEQRADRS</sequence>
<reference evidence="3" key="1">
    <citation type="journal article" date="2014" name="Stand. Genomic Sci.">
        <title>Complete genome sequence of Burkholderia phymatum STM815(T), a broad host range and efficient nitrogen-fixing symbiont of Mimosa species.</title>
        <authorList>
            <person name="Moulin L."/>
            <person name="Klonowska A."/>
            <person name="Caroline B."/>
            <person name="Booth K."/>
            <person name="Vriezen J.A."/>
            <person name="Melkonian R."/>
            <person name="James E.K."/>
            <person name="Young J.P."/>
            <person name="Bena G."/>
            <person name="Hauser L."/>
            <person name="Land M."/>
            <person name="Kyrpides N."/>
            <person name="Bruce D."/>
            <person name="Chain P."/>
            <person name="Copeland A."/>
            <person name="Pitluck S."/>
            <person name="Woyke T."/>
            <person name="Lizotte-Waniewski M."/>
            <person name="Bristow J."/>
            <person name="Riley M."/>
        </authorList>
    </citation>
    <scope>NUCLEOTIDE SEQUENCE [LARGE SCALE GENOMIC DNA]</scope>
    <source>
        <strain evidence="3">DSM 17167 / CIP 108236 / LMG 21445 / STM815</strain>
        <plasmid evidence="3">Plasmid pBPHY01</plasmid>
    </source>
</reference>
<accession>B2JTB3</accession>
<keyword evidence="3" id="KW-1185">Reference proteome</keyword>
<geneLocation type="plasmid" evidence="2 3">
    <name>pBPHY01</name>
</geneLocation>
<dbReference type="RefSeq" id="WP_012405975.1">
    <property type="nucleotide sequence ID" value="NC_010625.1"/>
</dbReference>
<keyword evidence="2" id="KW-0614">Plasmid</keyword>
<feature type="transmembrane region" description="Helical" evidence="1">
    <location>
        <begin position="12"/>
        <end position="32"/>
    </location>
</feature>
<dbReference type="KEGG" id="bph:Bphy_6798"/>
<evidence type="ECO:0000313" key="2">
    <source>
        <dbReference type="EMBL" id="ACC75816.1"/>
    </source>
</evidence>
<evidence type="ECO:0000256" key="1">
    <source>
        <dbReference type="SAM" id="Phobius"/>
    </source>
</evidence>
<feature type="transmembrane region" description="Helical" evidence="1">
    <location>
        <begin position="61"/>
        <end position="78"/>
    </location>
</feature>